<evidence type="ECO:0000256" key="1">
    <source>
        <dbReference type="SAM" id="Coils"/>
    </source>
</evidence>
<name>A0A6F9DKC8_9ASCI</name>
<dbReference type="EMBL" id="LR787551">
    <property type="protein sequence ID" value="CAB3263413.1"/>
    <property type="molecule type" value="mRNA"/>
</dbReference>
<dbReference type="PANTHER" id="PTHR34251:SF1">
    <property type="entry name" value="LEUCINE, GLUTAMATE AND LYSINE RICH 1"/>
    <property type="match status" value="1"/>
</dbReference>
<feature type="region of interest" description="Disordered" evidence="2">
    <location>
        <begin position="1"/>
        <end position="20"/>
    </location>
</feature>
<dbReference type="PANTHER" id="PTHR34251">
    <property type="entry name" value="LEUCINE-, GLUTAMATE- AND LYSINE-RICH PROTEIN 1"/>
    <property type="match status" value="1"/>
</dbReference>
<evidence type="ECO:0000256" key="2">
    <source>
        <dbReference type="SAM" id="MobiDB-lite"/>
    </source>
</evidence>
<gene>
    <name evidence="3" type="primary">Lekr1</name>
</gene>
<feature type="coiled-coil region" evidence="1">
    <location>
        <begin position="49"/>
        <end position="142"/>
    </location>
</feature>
<protein>
    <recommendedName>
        <fullName evidence="4">Leucine-, glutamate- and lysine-rich protein 1</fullName>
    </recommendedName>
</protein>
<evidence type="ECO:0008006" key="4">
    <source>
        <dbReference type="Google" id="ProtNLM"/>
    </source>
</evidence>
<proteinExistence type="evidence at transcript level"/>
<sequence>MKPAKIKPLSPILERHTPQHPLPEELKELSRDATVCQFCGVSYLIHHEIKKLEEKVAQLESELEKNCEAVEREPILRAELEKNKLALLSLDVVLKEKDSIIQQITKEIETLKDTNESLSHDLQKRQNSMNKAKSELRAYKTTVKDQLLKVRGNVHLVKADVEKMKQTIPNELLSAHQNLEIVLKDSLGAITKELKNEATDAINLEGKVKQLQNELNISQQMTIKAENQLEEQQKLISTFHQRQSAELETRDNKLALLTKSNEDLTKALKLSEIQIKSSQSQQNQLEEEVRKLQNSRQTTLSKLQKTEMNADLTIQRLNKECRQLKRDLSNQREEMEKMKEIQQKRQQQADEINREAHLTVGQMEQIKLDLDEAKSSQKALMHERELMVQSHQNQIEQLRESFKRKLDASNSLPLKAQQEMQAAEERHRNSLAELELKLKGDFQITLSVENDKHAEAMQAAKSKFQQDLRELQADQQKHVLPMKNKVSGLMQQIDSMTKRQEEKAAAYDEEKQSLMKIICQLEEKITKLTSEQEDHATFNKLETVAIQQKNTELLHRNEDLTCENVRLQEEINLLQDTVRRECEERFELTDALSHARDQLQIKNPGVALAQSFNSPVSALNKLNPGNMKKEAGFLSGQTMKNLEMDLAATSMPRGPGHTMPSLRSLPDILPKIEKMANGHPKLHSSSSGTINSTTVSTHVRDISFGNEDTMRRSQSSGANEQLLQKIEDTNLNRRITGLHQSKSADNVDTARRRIAAAVKRK</sequence>
<accession>A0A6F9DKC8</accession>
<organism evidence="3">
    <name type="scientific">Phallusia mammillata</name>
    <dbReference type="NCBI Taxonomy" id="59560"/>
    <lineage>
        <taxon>Eukaryota</taxon>
        <taxon>Metazoa</taxon>
        <taxon>Chordata</taxon>
        <taxon>Tunicata</taxon>
        <taxon>Ascidiacea</taxon>
        <taxon>Phlebobranchia</taxon>
        <taxon>Ascidiidae</taxon>
        <taxon>Phallusia</taxon>
    </lineage>
</organism>
<feature type="coiled-coil region" evidence="1">
    <location>
        <begin position="550"/>
        <end position="584"/>
    </location>
</feature>
<dbReference type="AlphaFoldDB" id="A0A6F9DKC8"/>
<dbReference type="InterPro" id="IPR038799">
    <property type="entry name" value="LEKR1"/>
</dbReference>
<reference evidence="3" key="1">
    <citation type="submission" date="2020-04" db="EMBL/GenBank/DDBJ databases">
        <authorList>
            <person name="Neveu A P."/>
        </authorList>
    </citation>
    <scope>NUCLEOTIDE SEQUENCE</scope>
    <source>
        <tissue evidence="3">Whole embryo</tissue>
    </source>
</reference>
<evidence type="ECO:0000313" key="3">
    <source>
        <dbReference type="EMBL" id="CAB3263413.1"/>
    </source>
</evidence>
<keyword evidence="1" id="KW-0175">Coiled coil</keyword>
<feature type="coiled-coil region" evidence="1">
    <location>
        <begin position="268"/>
        <end position="474"/>
    </location>
</feature>
<feature type="coiled-coil region" evidence="1">
    <location>
        <begin position="194"/>
        <end position="228"/>
    </location>
</feature>